<dbReference type="Pfam" id="PF20153">
    <property type="entry name" value="DUF6535"/>
    <property type="match status" value="1"/>
</dbReference>
<proteinExistence type="predicted"/>
<keyword evidence="5" id="KW-1185">Reference proteome</keyword>
<feature type="transmembrane region" description="Helical" evidence="2">
    <location>
        <begin position="230"/>
        <end position="251"/>
    </location>
</feature>
<reference evidence="4 5" key="1">
    <citation type="journal article" date="2024" name="J Genomics">
        <title>Draft genome sequencing and assembly of Favolaschia claudopus CIRM-BRFM 2984 isolated from oak limbs.</title>
        <authorList>
            <person name="Navarro D."/>
            <person name="Drula E."/>
            <person name="Chaduli D."/>
            <person name="Cazenave R."/>
            <person name="Ahrendt S."/>
            <person name="Wang J."/>
            <person name="Lipzen A."/>
            <person name="Daum C."/>
            <person name="Barry K."/>
            <person name="Grigoriev I.V."/>
            <person name="Favel A."/>
            <person name="Rosso M.N."/>
            <person name="Martin F."/>
        </authorList>
    </citation>
    <scope>NUCLEOTIDE SEQUENCE [LARGE SCALE GENOMIC DNA]</scope>
    <source>
        <strain evidence="4 5">CIRM-BRFM 2984</strain>
    </source>
</reference>
<evidence type="ECO:0000256" key="1">
    <source>
        <dbReference type="SAM" id="MobiDB-lite"/>
    </source>
</evidence>
<accession>A0AAV9ZIS7</accession>
<dbReference type="Proteomes" id="UP001362999">
    <property type="component" value="Unassembled WGS sequence"/>
</dbReference>
<feature type="compositionally biased region" description="Low complexity" evidence="1">
    <location>
        <begin position="10"/>
        <end position="19"/>
    </location>
</feature>
<evidence type="ECO:0000256" key="2">
    <source>
        <dbReference type="SAM" id="Phobius"/>
    </source>
</evidence>
<organism evidence="4 5">
    <name type="scientific">Favolaschia claudopus</name>
    <dbReference type="NCBI Taxonomy" id="2862362"/>
    <lineage>
        <taxon>Eukaryota</taxon>
        <taxon>Fungi</taxon>
        <taxon>Dikarya</taxon>
        <taxon>Basidiomycota</taxon>
        <taxon>Agaricomycotina</taxon>
        <taxon>Agaricomycetes</taxon>
        <taxon>Agaricomycetidae</taxon>
        <taxon>Agaricales</taxon>
        <taxon>Marasmiineae</taxon>
        <taxon>Mycenaceae</taxon>
        <taxon>Favolaschia</taxon>
    </lineage>
</organism>
<keyword evidence="2" id="KW-1133">Transmembrane helix</keyword>
<dbReference type="EMBL" id="JAWWNJ010000143">
    <property type="protein sequence ID" value="KAK6984099.1"/>
    <property type="molecule type" value="Genomic_DNA"/>
</dbReference>
<evidence type="ECO:0000313" key="5">
    <source>
        <dbReference type="Proteomes" id="UP001362999"/>
    </source>
</evidence>
<feature type="transmembrane region" description="Helical" evidence="2">
    <location>
        <begin position="142"/>
        <end position="161"/>
    </location>
</feature>
<sequence length="962" mass="108207">MSTTSIIRPSAGSSSSGCSTEFNPLDHIPRINDASENEAATAKMWAIYAGEAEKYDKGLVESWKSDMEGMLIFAGLFSAVLTAFLIESYKTLNPDPDDLTVLLLTRISEQIVASANGNASNIPPPLELNDGGPTRAALACNALWFLSLGLSLSCALIATLLEQWAREFLHKTDIHSAPVIRARVFSFLYYGLRRFNMHAIVDIIPLLLHLSLLLFFAGLVAFLVPVNTGIAIISAIILFVIATTYSVLTIFPLRYLDSPYRTPLTGIFWKLFQYFKIRWNHLPSSSPPVDEAAPSETTNETVSQLQYFDRLAPVTGVFRKLFQYFKVRWSRHPSPSEPADEAAQDGIAGETIVAAISRVAAGASRERASRDLKALVWTMKSLADDTELEPFVDAISDILWGLQGFRPAHYGFLHNLVNNPQTLLHARIINLYRSCDAGILTPVALKRRKIICYKALWTTIGLLEAPDSYGVRWLEEKDSEVLQYVSSAEAMVCWSVFENDKRVLITHLKSLERLQAMSEGAGTVARDWELEHIRPFMSQLVNRTCYIISTQHLNFRYGPSEFPDRQISTLMGNFRHILTTTPHVILLHYLRSASMLDTVPYFFGWTLDFLRPPHRIPPIVSSDLDATFEKVVPRLLDNFNSAEPGWMDSVMNELVLCWHQQETSSEITLHPEFLRYFNNRRSEAAIVFAMKPMTHSDLFWEVFVNTLANTVNPDRLRDSLTAAWRLMSATFFPPLSLIPRLIDACMATNIPFVPPSLIAVFKWKYVSWKSRSLCATDPADVMHRWLATIATSPLDPDVNSSTRVCDFSADHPLNVTDGDACVVLYAGYLEICARSGTEFPHDAMRALNLLNTGLPFSSRIHDTHQIRCADALRVFFESPACEHMRSTVIADSWLFRRYLRPKPPPRYSDPQWLDNSTARNSVIVTLTRYIDEMMASAEADMDVHQTGTVLAALRSSSENEGN</sequence>
<dbReference type="AlphaFoldDB" id="A0AAV9ZIS7"/>
<feature type="region of interest" description="Disordered" evidence="1">
    <location>
        <begin position="1"/>
        <end position="21"/>
    </location>
</feature>
<feature type="domain" description="DUF6535" evidence="3">
    <location>
        <begin position="45"/>
        <end position="224"/>
    </location>
</feature>
<keyword evidence="2" id="KW-0472">Membrane</keyword>
<keyword evidence="2" id="KW-0812">Transmembrane</keyword>
<name>A0AAV9ZIS7_9AGAR</name>
<evidence type="ECO:0000313" key="4">
    <source>
        <dbReference type="EMBL" id="KAK6984099.1"/>
    </source>
</evidence>
<dbReference type="InterPro" id="IPR045338">
    <property type="entry name" value="DUF6535"/>
</dbReference>
<protein>
    <recommendedName>
        <fullName evidence="3">DUF6535 domain-containing protein</fullName>
    </recommendedName>
</protein>
<evidence type="ECO:0000259" key="3">
    <source>
        <dbReference type="Pfam" id="PF20153"/>
    </source>
</evidence>
<comment type="caution">
    <text evidence="4">The sequence shown here is derived from an EMBL/GenBank/DDBJ whole genome shotgun (WGS) entry which is preliminary data.</text>
</comment>
<gene>
    <name evidence="4" type="ORF">R3P38DRAFT_375228</name>
</gene>
<feature type="transmembrane region" description="Helical" evidence="2">
    <location>
        <begin position="203"/>
        <end position="224"/>
    </location>
</feature>